<dbReference type="Gene3D" id="3.30.70.20">
    <property type="match status" value="1"/>
</dbReference>
<feature type="domain" description="NADH-ubiquinone oxidoreductase 51kDa subunit iron-sulphur binding" evidence="10">
    <location>
        <begin position="306"/>
        <end position="351"/>
    </location>
</feature>
<dbReference type="PANTHER" id="PTHR11780">
    <property type="entry name" value="NADH-UBIQUINONE OXIDOREDUCTASE FLAVOPROTEIN 1 NDUFV1"/>
    <property type="match status" value="1"/>
</dbReference>
<dbReference type="Gene3D" id="1.20.1440.230">
    <property type="entry name" value="NADH-ubiquinone oxidoreductase 51kDa subunit, iron-sulphur binding domain"/>
    <property type="match status" value="1"/>
</dbReference>
<dbReference type="InterPro" id="IPR019575">
    <property type="entry name" value="Nuop51_4Fe4S-bd"/>
</dbReference>
<dbReference type="SUPFAM" id="SSF142019">
    <property type="entry name" value="Nqo1 FMN-binding domain-like"/>
    <property type="match status" value="1"/>
</dbReference>
<dbReference type="SUPFAM" id="SSF54862">
    <property type="entry name" value="4Fe-4S ferredoxins"/>
    <property type="match status" value="1"/>
</dbReference>
<sequence length="482" mass="49808">MTGPAVTHIGTPRLTLGFDRFDRLDLDRHRATHGRLHEPRLGRLTAMAERVDLRGRGGAGFPFARKLRSVGRHLADGAEITVVVNGAEGEPGSVKDQMLLTRAPHLVLDGAEIAARALNSRDVIVAITGDGPARQSILAAAGERRLPVRVVEVSGRFISGESGTVVRAVNGDVPVPPGRDVRTSDSGVSGRPTLLSNTETFAQLALLASLGTDAYARVGTRDEPGTLLLTVAGGTVVETPVGTPLGTVLERSGVSAGQGVLVGGYHGGWLAPAATRSPVSRAGMAAAGGTLGAGVVLPLAPGTCPLGEVIRVTAYLAAESAGQCGPCRFGLPETVRALTALADGTGTRSGVRAAADIGRGRGACSHPDGTARFVLSALDVFDHDINAHQTREGCGLPVHGLIPLAGSGGDARLTVDWTRCDGHGLCAHLAPELIRLDRDGYPVLLETTVPPWGERDARRAVSMCPALALRLAPRGAPTIRGR</sequence>
<evidence type="ECO:0000313" key="12">
    <source>
        <dbReference type="Proteomes" id="UP000805614"/>
    </source>
</evidence>
<keyword evidence="4" id="KW-0004">4Fe-4S</keyword>
<organism evidence="11 12">
    <name type="scientific">Actinomadura alba</name>
    <dbReference type="NCBI Taxonomy" id="406431"/>
    <lineage>
        <taxon>Bacteria</taxon>
        <taxon>Bacillati</taxon>
        <taxon>Actinomycetota</taxon>
        <taxon>Actinomycetes</taxon>
        <taxon>Streptosporangiales</taxon>
        <taxon>Thermomonosporaceae</taxon>
        <taxon>Actinomadura</taxon>
    </lineage>
</organism>
<evidence type="ECO:0000256" key="9">
    <source>
        <dbReference type="ARBA" id="ARBA00023014"/>
    </source>
</evidence>
<evidence type="ECO:0000256" key="8">
    <source>
        <dbReference type="ARBA" id="ARBA00023004"/>
    </source>
</evidence>
<dbReference type="PANTHER" id="PTHR11780:SF10">
    <property type="entry name" value="NADH DEHYDROGENASE [UBIQUINONE] FLAVOPROTEIN 1, MITOCHONDRIAL"/>
    <property type="match status" value="1"/>
</dbReference>
<dbReference type="Gene3D" id="3.10.20.600">
    <property type="match status" value="1"/>
</dbReference>
<evidence type="ECO:0000256" key="2">
    <source>
        <dbReference type="ARBA" id="ARBA00001966"/>
    </source>
</evidence>
<keyword evidence="8" id="KW-0408">Iron</keyword>
<evidence type="ECO:0000256" key="5">
    <source>
        <dbReference type="ARBA" id="ARBA00022630"/>
    </source>
</evidence>
<gene>
    <name evidence="11" type="ORF">HKK74_29535</name>
</gene>
<keyword evidence="7" id="KW-0479">Metal-binding</keyword>
<evidence type="ECO:0000256" key="6">
    <source>
        <dbReference type="ARBA" id="ARBA00022643"/>
    </source>
</evidence>
<keyword evidence="5" id="KW-0285">Flavoprotein</keyword>
<comment type="similarity">
    <text evidence="3">Belongs to the complex I 51 kDa subunit family.</text>
</comment>
<dbReference type="Gene3D" id="3.40.50.11540">
    <property type="entry name" value="NADH-ubiquinone oxidoreductase 51kDa subunit"/>
    <property type="match status" value="1"/>
</dbReference>
<evidence type="ECO:0000256" key="1">
    <source>
        <dbReference type="ARBA" id="ARBA00001917"/>
    </source>
</evidence>
<proteinExistence type="inferred from homology"/>
<protein>
    <submittedName>
        <fullName evidence="11">Ferredoxin</fullName>
    </submittedName>
</protein>
<evidence type="ECO:0000259" key="10">
    <source>
        <dbReference type="SMART" id="SM00928"/>
    </source>
</evidence>
<dbReference type="SUPFAM" id="SSF140490">
    <property type="entry name" value="Nqo1C-terminal domain-like"/>
    <property type="match status" value="1"/>
</dbReference>
<dbReference type="Proteomes" id="UP000805614">
    <property type="component" value="Unassembled WGS sequence"/>
</dbReference>
<evidence type="ECO:0000256" key="4">
    <source>
        <dbReference type="ARBA" id="ARBA00022485"/>
    </source>
</evidence>
<dbReference type="InterPro" id="IPR050837">
    <property type="entry name" value="ComplexI_51kDa_subunit"/>
</dbReference>
<evidence type="ECO:0000313" key="11">
    <source>
        <dbReference type="EMBL" id="MBC6469604.1"/>
    </source>
</evidence>
<dbReference type="EMBL" id="JABVEC010000029">
    <property type="protein sequence ID" value="MBC6469604.1"/>
    <property type="molecule type" value="Genomic_DNA"/>
</dbReference>
<dbReference type="InterPro" id="IPR037225">
    <property type="entry name" value="Nuo51_FMN-bd_sf"/>
</dbReference>
<evidence type="ECO:0000256" key="3">
    <source>
        <dbReference type="ARBA" id="ARBA00007523"/>
    </source>
</evidence>
<keyword evidence="9" id="KW-0411">Iron-sulfur</keyword>
<dbReference type="InterPro" id="IPR011538">
    <property type="entry name" value="Nuo51_FMN-bd"/>
</dbReference>
<dbReference type="Pfam" id="PF13459">
    <property type="entry name" value="Fer4_15"/>
    <property type="match status" value="1"/>
</dbReference>
<reference evidence="11 12" key="1">
    <citation type="submission" date="2020-06" db="EMBL/GenBank/DDBJ databases">
        <title>Actinomadura xiongansis sp. nov., isolated from soil of Baiyangdian.</title>
        <authorList>
            <person name="Zhang X."/>
        </authorList>
    </citation>
    <scope>NUCLEOTIDE SEQUENCE [LARGE SCALE GENOMIC DNA]</scope>
    <source>
        <strain evidence="11 12">HBUM206468</strain>
    </source>
</reference>
<dbReference type="InterPro" id="IPR037207">
    <property type="entry name" value="Nuop51_4Fe4S-bd_sf"/>
</dbReference>
<keyword evidence="6" id="KW-0288">FMN</keyword>
<comment type="caution">
    <text evidence="11">The sequence shown here is derived from an EMBL/GenBank/DDBJ whole genome shotgun (WGS) entry which is preliminary data.</text>
</comment>
<name>A0ABR7LYI1_9ACTN</name>
<comment type="cofactor">
    <cofactor evidence="1">
        <name>FMN</name>
        <dbReference type="ChEBI" id="CHEBI:58210"/>
    </cofactor>
</comment>
<evidence type="ECO:0000256" key="7">
    <source>
        <dbReference type="ARBA" id="ARBA00022723"/>
    </source>
</evidence>
<dbReference type="SUPFAM" id="SSF142984">
    <property type="entry name" value="Nqo1 middle domain-like"/>
    <property type="match status" value="1"/>
</dbReference>
<dbReference type="RefSeq" id="WP_187246653.1">
    <property type="nucleotide sequence ID" value="NZ_BAAAOK010000001.1"/>
</dbReference>
<dbReference type="Pfam" id="PF01512">
    <property type="entry name" value="Complex1_51K"/>
    <property type="match status" value="1"/>
</dbReference>
<dbReference type="SMART" id="SM00928">
    <property type="entry name" value="NADH_4Fe-4S"/>
    <property type="match status" value="1"/>
</dbReference>
<dbReference type="Pfam" id="PF10589">
    <property type="entry name" value="NADH_4Fe-4S"/>
    <property type="match status" value="1"/>
</dbReference>
<comment type="cofactor">
    <cofactor evidence="2">
        <name>[4Fe-4S] cluster</name>
        <dbReference type="ChEBI" id="CHEBI:49883"/>
    </cofactor>
</comment>
<keyword evidence="12" id="KW-1185">Reference proteome</keyword>
<accession>A0ABR7LYI1</accession>